<dbReference type="OrthoDB" id="3804322at2759"/>
<accession>A0A6A5XST1</accession>
<evidence type="ECO:0000313" key="1">
    <source>
        <dbReference type="EMBL" id="KAF2015811.1"/>
    </source>
</evidence>
<evidence type="ECO:0000313" key="2">
    <source>
        <dbReference type="Proteomes" id="UP000799778"/>
    </source>
</evidence>
<dbReference type="AlphaFoldDB" id="A0A6A5XST1"/>
<keyword evidence="2" id="KW-1185">Reference proteome</keyword>
<sequence>MTPAPTSGSEEWVEEDFDPLPDAAVVSLNEWAALHLDLRFLRGQFDSNKDMQAEMMENSKPTAPVIEFVASGIYFPVYAHMVTQTAQSIKRMIKSTTSATSYRAPIEIKVPFHPFVAQCAVDWWKNMKVDAKYQKRLEDTHYSFLPADYKELDVSSTMSTVKLLMDLHDLALHFDDILLHGCILGKLKHGLYHGIWPLEDMAEGLCIAYGRAALDRNGRNLRKIFLSAFVRSLPRLKRIVRLAPLYARVPELELDIRSGLTWIAQDRLEDDTTSHD</sequence>
<organism evidence="1 2">
    <name type="scientific">Aaosphaeria arxii CBS 175.79</name>
    <dbReference type="NCBI Taxonomy" id="1450172"/>
    <lineage>
        <taxon>Eukaryota</taxon>
        <taxon>Fungi</taxon>
        <taxon>Dikarya</taxon>
        <taxon>Ascomycota</taxon>
        <taxon>Pezizomycotina</taxon>
        <taxon>Dothideomycetes</taxon>
        <taxon>Pleosporomycetidae</taxon>
        <taxon>Pleosporales</taxon>
        <taxon>Pleosporales incertae sedis</taxon>
        <taxon>Aaosphaeria</taxon>
    </lineage>
</organism>
<dbReference type="EMBL" id="ML978069">
    <property type="protein sequence ID" value="KAF2015811.1"/>
    <property type="molecule type" value="Genomic_DNA"/>
</dbReference>
<dbReference type="RefSeq" id="XP_033384150.1">
    <property type="nucleotide sequence ID" value="XM_033531030.1"/>
</dbReference>
<protein>
    <submittedName>
        <fullName evidence="1">Uncharacterized protein</fullName>
    </submittedName>
</protein>
<gene>
    <name evidence="1" type="ORF">BU24DRAFT_450460</name>
</gene>
<dbReference type="Proteomes" id="UP000799778">
    <property type="component" value="Unassembled WGS sequence"/>
</dbReference>
<name>A0A6A5XST1_9PLEO</name>
<reference evidence="1" key="1">
    <citation type="journal article" date="2020" name="Stud. Mycol.">
        <title>101 Dothideomycetes genomes: a test case for predicting lifestyles and emergence of pathogens.</title>
        <authorList>
            <person name="Haridas S."/>
            <person name="Albert R."/>
            <person name="Binder M."/>
            <person name="Bloem J."/>
            <person name="Labutti K."/>
            <person name="Salamov A."/>
            <person name="Andreopoulos B."/>
            <person name="Baker S."/>
            <person name="Barry K."/>
            <person name="Bills G."/>
            <person name="Bluhm B."/>
            <person name="Cannon C."/>
            <person name="Castanera R."/>
            <person name="Culley D."/>
            <person name="Daum C."/>
            <person name="Ezra D."/>
            <person name="Gonzalez J."/>
            <person name="Henrissat B."/>
            <person name="Kuo A."/>
            <person name="Liang C."/>
            <person name="Lipzen A."/>
            <person name="Lutzoni F."/>
            <person name="Magnuson J."/>
            <person name="Mondo S."/>
            <person name="Nolan M."/>
            <person name="Ohm R."/>
            <person name="Pangilinan J."/>
            <person name="Park H.-J."/>
            <person name="Ramirez L."/>
            <person name="Alfaro M."/>
            <person name="Sun H."/>
            <person name="Tritt A."/>
            <person name="Yoshinaga Y."/>
            <person name="Zwiers L.-H."/>
            <person name="Turgeon B."/>
            <person name="Goodwin S."/>
            <person name="Spatafora J."/>
            <person name="Crous P."/>
            <person name="Grigoriev I."/>
        </authorList>
    </citation>
    <scope>NUCLEOTIDE SEQUENCE</scope>
    <source>
        <strain evidence="1">CBS 175.79</strain>
    </source>
</reference>
<dbReference type="GeneID" id="54288427"/>
<proteinExistence type="predicted"/>